<evidence type="ECO:0000313" key="12">
    <source>
        <dbReference type="EMBL" id="RKN84464.1"/>
    </source>
</evidence>
<reference evidence="12 13" key="1">
    <citation type="journal article" date="2007" name="Int. J. Syst. Evol. Microbiol.">
        <title>Paenibacillus ginsengarvi sp. nov., isolated from soil from ginseng cultivation.</title>
        <authorList>
            <person name="Yoon M.H."/>
            <person name="Ten L.N."/>
            <person name="Im W.T."/>
        </authorList>
    </citation>
    <scope>NUCLEOTIDE SEQUENCE [LARGE SCALE GENOMIC DNA]</scope>
    <source>
        <strain evidence="12 13">KCTC 13059</strain>
    </source>
</reference>
<organism evidence="12 13">
    <name type="scientific">Paenibacillus ginsengarvi</name>
    <dbReference type="NCBI Taxonomy" id="400777"/>
    <lineage>
        <taxon>Bacteria</taxon>
        <taxon>Bacillati</taxon>
        <taxon>Bacillota</taxon>
        <taxon>Bacilli</taxon>
        <taxon>Bacillales</taxon>
        <taxon>Paenibacillaceae</taxon>
        <taxon>Paenibacillus</taxon>
    </lineage>
</organism>
<evidence type="ECO:0000256" key="3">
    <source>
        <dbReference type="ARBA" id="ARBA00022692"/>
    </source>
</evidence>
<name>A0A3B0CIQ7_9BACL</name>
<dbReference type="SMART" id="SM00382">
    <property type="entry name" value="AAA"/>
    <property type="match status" value="1"/>
</dbReference>
<dbReference type="Gene3D" id="3.40.50.300">
    <property type="entry name" value="P-loop containing nucleotide triphosphate hydrolases"/>
    <property type="match status" value="1"/>
</dbReference>
<dbReference type="InterPro" id="IPR036640">
    <property type="entry name" value="ABC1_TM_sf"/>
</dbReference>
<evidence type="ECO:0000259" key="11">
    <source>
        <dbReference type="PROSITE" id="PS50929"/>
    </source>
</evidence>
<sequence>MFSNNIIYYIRNMPYGMLWNNGESDQQDRGREGMSQLEKTERTEEKDTELRRGRGQGRGRRMDPDDDWEREYVRDPSKSTMYYFRIYMWLLTYLKPYKWQMVLFIVCGLAISLAQMSIFRVLQYIIDDVVMAGNTARFKLIVSVLIVILLCMFAAMAANNLLSRLIREKASRDLQFDCIKQLRLLSFSYYENHPVGETLSLLNSDVQAVQGIYQRHFPSLINNALLLFVAFGFVVHMNAALTLMTLPCFLLYYMVGPYLTKKSSFWGKVARDRRTDWNRKIYESVTGLTEMRAHRSESWDLQRYEQKHASYNESQQKQFWFRGFRMLARQLSSFAGMMVMFIYGAYLNRIGQLSVGEFVAFTMYYQMLNRQSSQLISIFMDQSLLLHQGEKLKLFMGLKPVVTEPEHPTLLPRVEGRVTFRDVTFGYGSRDVLNGFSLDIAAGERVALVGTSGNGKSTLLKLVDRFYDPQHGDVLLDGVPLRSLSLRQLRDSIGIVFQETYLFGATISENIRFGNPEATDDEVREAAIAANAHDFIMALPNGYDTNVGERGVKLSGGQRQRISIARMFIKNPRIVLLDEATSALDNVSEREVIAALDRLMKGRTTITVAHRLSTVRDYDRIVVIKDGAVAEVGSYRELLEDRGWLYQLETNVPEDKRHREEAANENGPLAVGLRKPNAMGSRI</sequence>
<feature type="domain" description="ABC transporter" evidence="10">
    <location>
        <begin position="418"/>
        <end position="651"/>
    </location>
</feature>
<dbReference type="GO" id="GO:0005886">
    <property type="term" value="C:plasma membrane"/>
    <property type="evidence" value="ECO:0007669"/>
    <property type="project" value="UniProtKB-SubCell"/>
</dbReference>
<keyword evidence="6 9" id="KW-1133">Transmembrane helix</keyword>
<dbReference type="InterPro" id="IPR011527">
    <property type="entry name" value="ABC1_TM_dom"/>
</dbReference>
<feature type="transmembrane region" description="Helical" evidence="9">
    <location>
        <begin position="327"/>
        <end position="346"/>
    </location>
</feature>
<dbReference type="EMBL" id="RBAH01000008">
    <property type="protein sequence ID" value="RKN84464.1"/>
    <property type="molecule type" value="Genomic_DNA"/>
</dbReference>
<keyword evidence="5 12" id="KW-0067">ATP-binding</keyword>
<dbReference type="InterPro" id="IPR003439">
    <property type="entry name" value="ABC_transporter-like_ATP-bd"/>
</dbReference>
<evidence type="ECO:0000256" key="5">
    <source>
        <dbReference type="ARBA" id="ARBA00022840"/>
    </source>
</evidence>
<evidence type="ECO:0000259" key="10">
    <source>
        <dbReference type="PROSITE" id="PS50893"/>
    </source>
</evidence>
<evidence type="ECO:0000256" key="1">
    <source>
        <dbReference type="ARBA" id="ARBA00004651"/>
    </source>
</evidence>
<feature type="transmembrane region" description="Helical" evidence="9">
    <location>
        <begin position="101"/>
        <end position="126"/>
    </location>
</feature>
<dbReference type="Gene3D" id="1.20.1560.10">
    <property type="entry name" value="ABC transporter type 1, transmembrane domain"/>
    <property type="match status" value="1"/>
</dbReference>
<dbReference type="Pfam" id="PF00005">
    <property type="entry name" value="ABC_tran"/>
    <property type="match status" value="1"/>
</dbReference>
<keyword evidence="7 9" id="KW-0472">Membrane</keyword>
<dbReference type="InterPro" id="IPR027417">
    <property type="entry name" value="P-loop_NTPase"/>
</dbReference>
<feature type="domain" description="ABC transmembrane type-1" evidence="11">
    <location>
        <begin position="102"/>
        <end position="381"/>
    </location>
</feature>
<dbReference type="OrthoDB" id="9762778at2"/>
<comment type="subcellular location">
    <subcellularLocation>
        <location evidence="1">Cell membrane</location>
        <topology evidence="1">Multi-pass membrane protein</topology>
    </subcellularLocation>
</comment>
<dbReference type="FunFam" id="3.40.50.300:FF:000218">
    <property type="entry name" value="Multidrug ABC transporter ATP-binding protein"/>
    <property type="match status" value="1"/>
</dbReference>
<dbReference type="CDD" id="cd07346">
    <property type="entry name" value="ABC_6TM_exporters"/>
    <property type="match status" value="1"/>
</dbReference>
<dbReference type="SUPFAM" id="SSF52540">
    <property type="entry name" value="P-loop containing nucleoside triphosphate hydrolases"/>
    <property type="match status" value="1"/>
</dbReference>
<dbReference type="PROSITE" id="PS50929">
    <property type="entry name" value="ABC_TM1F"/>
    <property type="match status" value="1"/>
</dbReference>
<dbReference type="PROSITE" id="PS50893">
    <property type="entry name" value="ABC_TRANSPORTER_2"/>
    <property type="match status" value="1"/>
</dbReference>
<feature type="transmembrane region" description="Helical" evidence="9">
    <location>
        <begin position="138"/>
        <end position="162"/>
    </location>
</feature>
<feature type="region of interest" description="Disordered" evidence="8">
    <location>
        <begin position="24"/>
        <end position="67"/>
    </location>
</feature>
<evidence type="ECO:0000313" key="13">
    <source>
        <dbReference type="Proteomes" id="UP000282311"/>
    </source>
</evidence>
<evidence type="ECO:0000256" key="4">
    <source>
        <dbReference type="ARBA" id="ARBA00022741"/>
    </source>
</evidence>
<dbReference type="GO" id="GO:0015421">
    <property type="term" value="F:ABC-type oligopeptide transporter activity"/>
    <property type="evidence" value="ECO:0007669"/>
    <property type="project" value="TreeGrafter"/>
</dbReference>
<dbReference type="RefSeq" id="WP_120747720.1">
    <property type="nucleotide sequence ID" value="NZ_RBAH01000008.1"/>
</dbReference>
<evidence type="ECO:0000256" key="8">
    <source>
        <dbReference type="SAM" id="MobiDB-lite"/>
    </source>
</evidence>
<comment type="similarity">
    <text evidence="2">Belongs to the ABC transporter superfamily.</text>
</comment>
<evidence type="ECO:0000256" key="2">
    <source>
        <dbReference type="ARBA" id="ARBA00005417"/>
    </source>
</evidence>
<dbReference type="PANTHER" id="PTHR43394:SF1">
    <property type="entry name" value="ATP-BINDING CASSETTE SUB-FAMILY B MEMBER 10, MITOCHONDRIAL"/>
    <property type="match status" value="1"/>
</dbReference>
<dbReference type="AlphaFoldDB" id="A0A3B0CIQ7"/>
<comment type="caution">
    <text evidence="12">The sequence shown here is derived from an EMBL/GenBank/DDBJ whole genome shotgun (WGS) entry which is preliminary data.</text>
</comment>
<feature type="compositionally biased region" description="Basic and acidic residues" evidence="8">
    <location>
        <begin position="26"/>
        <end position="52"/>
    </location>
</feature>
<evidence type="ECO:0000256" key="6">
    <source>
        <dbReference type="ARBA" id="ARBA00022989"/>
    </source>
</evidence>
<keyword evidence="13" id="KW-1185">Reference proteome</keyword>
<gene>
    <name evidence="12" type="ORF">D7M11_13360</name>
</gene>
<keyword evidence="3 9" id="KW-0812">Transmembrane</keyword>
<dbReference type="InterPro" id="IPR039421">
    <property type="entry name" value="Type_1_exporter"/>
</dbReference>
<dbReference type="SUPFAM" id="SSF90123">
    <property type="entry name" value="ABC transporter transmembrane region"/>
    <property type="match status" value="1"/>
</dbReference>
<accession>A0A3B0CIQ7</accession>
<keyword evidence="4" id="KW-0547">Nucleotide-binding</keyword>
<dbReference type="PANTHER" id="PTHR43394">
    <property type="entry name" value="ATP-DEPENDENT PERMEASE MDL1, MITOCHONDRIAL"/>
    <property type="match status" value="1"/>
</dbReference>
<dbReference type="InterPro" id="IPR017871">
    <property type="entry name" value="ABC_transporter-like_CS"/>
</dbReference>
<feature type="transmembrane region" description="Helical" evidence="9">
    <location>
        <begin position="224"/>
        <end position="255"/>
    </location>
</feature>
<dbReference type="InterPro" id="IPR003593">
    <property type="entry name" value="AAA+_ATPase"/>
</dbReference>
<dbReference type="PROSITE" id="PS00211">
    <property type="entry name" value="ABC_TRANSPORTER_1"/>
    <property type="match status" value="1"/>
</dbReference>
<evidence type="ECO:0000256" key="9">
    <source>
        <dbReference type="SAM" id="Phobius"/>
    </source>
</evidence>
<dbReference type="GO" id="GO:0005524">
    <property type="term" value="F:ATP binding"/>
    <property type="evidence" value="ECO:0007669"/>
    <property type="project" value="UniProtKB-KW"/>
</dbReference>
<dbReference type="Pfam" id="PF00664">
    <property type="entry name" value="ABC_membrane"/>
    <property type="match status" value="1"/>
</dbReference>
<evidence type="ECO:0000256" key="7">
    <source>
        <dbReference type="ARBA" id="ARBA00023136"/>
    </source>
</evidence>
<dbReference type="Proteomes" id="UP000282311">
    <property type="component" value="Unassembled WGS sequence"/>
</dbReference>
<protein>
    <submittedName>
        <fullName evidence="12">ABC transporter ATP-binding protein</fullName>
    </submittedName>
</protein>
<dbReference type="GO" id="GO:0016887">
    <property type="term" value="F:ATP hydrolysis activity"/>
    <property type="evidence" value="ECO:0007669"/>
    <property type="project" value="InterPro"/>
</dbReference>
<proteinExistence type="inferred from homology"/>